<dbReference type="PANTHER" id="PTHR34071">
    <property type="entry name" value="5-NITROIMIDAZOLE ANTIBIOTICS RESISTANCE PROTEIN, NIMA-FAMILY-RELATED PROTEIN-RELATED"/>
    <property type="match status" value="1"/>
</dbReference>
<dbReference type="PANTHER" id="PTHR34071:SF2">
    <property type="entry name" value="FLAVIN-NUCLEOTIDE-BINDING PROTEIN"/>
    <property type="match status" value="1"/>
</dbReference>
<dbReference type="SUPFAM" id="SSF50475">
    <property type="entry name" value="FMN-binding split barrel"/>
    <property type="match status" value="1"/>
</dbReference>
<dbReference type="Gene3D" id="2.30.110.10">
    <property type="entry name" value="Electron Transport, Fmn-binding Protein, Chain A"/>
    <property type="match status" value="1"/>
</dbReference>
<comment type="caution">
    <text evidence="1">The sequence shown here is derived from an EMBL/GenBank/DDBJ whole genome shotgun (WGS) entry which is preliminary data.</text>
</comment>
<protein>
    <submittedName>
        <fullName evidence="1">Pyridoxamine 5'-phosphate oxidase family protein</fullName>
    </submittedName>
</protein>
<evidence type="ECO:0000313" key="2">
    <source>
        <dbReference type="Proteomes" id="UP001241110"/>
    </source>
</evidence>
<accession>A0AAE3QT63</accession>
<dbReference type="Proteomes" id="UP001241110">
    <property type="component" value="Unassembled WGS sequence"/>
</dbReference>
<sequence>MENTSQTFEQTERTTLTRSIKRGTYDKQTIYDILDESLVCHVSYVQNGQPFMIPISYGRMDDKLYIHGSVGSHFFRELAKGIDVCICITLLDGLILARSTFHHSVNYRSVVIFGKTELVTDEDERWKALECFTEHIIPGRWNDARQPNASEMKKTMVISIPLEEASAKVRTGGVNDDEEDMNLNVWAGVLPLKLVPQLPEPDAVLDPSIELPDYIKHYNKSVKRV</sequence>
<dbReference type="InterPro" id="IPR012349">
    <property type="entry name" value="Split_barrel_FMN-bd"/>
</dbReference>
<reference evidence="1" key="1">
    <citation type="submission" date="2023-05" db="EMBL/GenBank/DDBJ databases">
        <authorList>
            <person name="Zhang X."/>
        </authorList>
    </citation>
    <scope>NUCLEOTIDE SEQUENCE</scope>
    <source>
        <strain evidence="1">YF14B1</strain>
    </source>
</reference>
<name>A0AAE3QT63_9BACT</name>
<organism evidence="1 2">
    <name type="scientific">Xanthocytophaga flava</name>
    <dbReference type="NCBI Taxonomy" id="3048013"/>
    <lineage>
        <taxon>Bacteria</taxon>
        <taxon>Pseudomonadati</taxon>
        <taxon>Bacteroidota</taxon>
        <taxon>Cytophagia</taxon>
        <taxon>Cytophagales</taxon>
        <taxon>Rhodocytophagaceae</taxon>
        <taxon>Xanthocytophaga</taxon>
    </lineage>
</organism>
<dbReference type="InterPro" id="IPR024747">
    <property type="entry name" value="Pyridox_Oxase-rel"/>
</dbReference>
<dbReference type="AlphaFoldDB" id="A0AAE3QT63"/>
<gene>
    <name evidence="1" type="ORF">QNI16_28520</name>
</gene>
<proteinExistence type="predicted"/>
<dbReference type="EMBL" id="JASJOS010000015">
    <property type="protein sequence ID" value="MDJ1484476.1"/>
    <property type="molecule type" value="Genomic_DNA"/>
</dbReference>
<dbReference type="Pfam" id="PF12900">
    <property type="entry name" value="Pyridox_ox_2"/>
    <property type="match status" value="1"/>
</dbReference>
<dbReference type="RefSeq" id="WP_313985835.1">
    <property type="nucleotide sequence ID" value="NZ_JASJOS010000015.1"/>
</dbReference>
<evidence type="ECO:0000313" key="1">
    <source>
        <dbReference type="EMBL" id="MDJ1484476.1"/>
    </source>
</evidence>